<accession>A0A843UQ91</accession>
<dbReference type="Proteomes" id="UP000652761">
    <property type="component" value="Unassembled WGS sequence"/>
</dbReference>
<comment type="caution">
    <text evidence="2">The sequence shown here is derived from an EMBL/GenBank/DDBJ whole genome shotgun (WGS) entry which is preliminary data.</text>
</comment>
<dbReference type="AlphaFoldDB" id="A0A843UQ91"/>
<name>A0A843UQ91_COLES</name>
<keyword evidence="3" id="KW-1185">Reference proteome</keyword>
<organism evidence="2 3">
    <name type="scientific">Colocasia esculenta</name>
    <name type="common">Wild taro</name>
    <name type="synonym">Arum esculentum</name>
    <dbReference type="NCBI Taxonomy" id="4460"/>
    <lineage>
        <taxon>Eukaryota</taxon>
        <taxon>Viridiplantae</taxon>
        <taxon>Streptophyta</taxon>
        <taxon>Embryophyta</taxon>
        <taxon>Tracheophyta</taxon>
        <taxon>Spermatophyta</taxon>
        <taxon>Magnoliopsida</taxon>
        <taxon>Liliopsida</taxon>
        <taxon>Araceae</taxon>
        <taxon>Aroideae</taxon>
        <taxon>Colocasieae</taxon>
        <taxon>Colocasia</taxon>
    </lineage>
</organism>
<evidence type="ECO:0000313" key="2">
    <source>
        <dbReference type="EMBL" id="MQL82009.1"/>
    </source>
</evidence>
<evidence type="ECO:0000313" key="3">
    <source>
        <dbReference type="Proteomes" id="UP000652761"/>
    </source>
</evidence>
<proteinExistence type="predicted"/>
<reference evidence="2" key="1">
    <citation type="submission" date="2017-07" db="EMBL/GenBank/DDBJ databases">
        <title>Taro Niue Genome Assembly and Annotation.</title>
        <authorList>
            <person name="Atibalentja N."/>
            <person name="Keating K."/>
            <person name="Fields C.J."/>
        </authorList>
    </citation>
    <scope>NUCLEOTIDE SEQUENCE</scope>
    <source>
        <strain evidence="2">Niue_2</strain>
        <tissue evidence="2">Leaf</tissue>
    </source>
</reference>
<sequence>MTQTTTGAQRLQIEHDGSNHTSKCVDTQADCVDTTGFNCSDCFLGQSSIVDTQFFVTEYLIQVR</sequence>
<feature type="region of interest" description="Disordered" evidence="1">
    <location>
        <begin position="1"/>
        <end position="22"/>
    </location>
</feature>
<gene>
    <name evidence="2" type="ORF">Taro_014472</name>
</gene>
<protein>
    <submittedName>
        <fullName evidence="2">Uncharacterized protein</fullName>
    </submittedName>
</protein>
<evidence type="ECO:0000256" key="1">
    <source>
        <dbReference type="SAM" id="MobiDB-lite"/>
    </source>
</evidence>
<dbReference type="EMBL" id="NMUH01000602">
    <property type="protein sequence ID" value="MQL82009.1"/>
    <property type="molecule type" value="Genomic_DNA"/>
</dbReference>